<name>A0ABT9V5Y9_9BACL</name>
<reference evidence="1 2" key="1">
    <citation type="submission" date="2023-07" db="EMBL/GenBank/DDBJ databases">
        <title>Genomic Encyclopedia of Type Strains, Phase IV (KMG-IV): sequencing the most valuable type-strain genomes for metagenomic binning, comparative biology and taxonomic classification.</title>
        <authorList>
            <person name="Goeker M."/>
        </authorList>
    </citation>
    <scope>NUCLEOTIDE SEQUENCE [LARGE SCALE GENOMIC DNA]</scope>
    <source>
        <strain evidence="1 2">DSM 23948</strain>
    </source>
</reference>
<comment type="caution">
    <text evidence="1">The sequence shown here is derived from an EMBL/GenBank/DDBJ whole genome shotgun (WGS) entry which is preliminary data.</text>
</comment>
<protein>
    <recommendedName>
        <fullName evidence="3">tRNA methyltransferase</fullName>
    </recommendedName>
</protein>
<dbReference type="RefSeq" id="WP_307150878.1">
    <property type="nucleotide sequence ID" value="NZ_JAUSTU010000012.1"/>
</dbReference>
<dbReference type="InterPro" id="IPR020277">
    <property type="entry name" value="DUF2624"/>
</dbReference>
<keyword evidence="2" id="KW-1185">Reference proteome</keyword>
<dbReference type="Proteomes" id="UP001231362">
    <property type="component" value="Unassembled WGS sequence"/>
</dbReference>
<evidence type="ECO:0008006" key="3">
    <source>
        <dbReference type="Google" id="ProtNLM"/>
    </source>
</evidence>
<dbReference type="EMBL" id="JAUSTU010000012">
    <property type="protein sequence ID" value="MDQ0156361.1"/>
    <property type="molecule type" value="Genomic_DNA"/>
</dbReference>
<accession>A0ABT9V5Y9</accession>
<dbReference type="Pfam" id="PF11116">
    <property type="entry name" value="DUF2624"/>
    <property type="match status" value="1"/>
</dbReference>
<sequence length="84" mass="9649">MGIFENIINHKINTITTGELLNYAKQFQISITREKAEKIASILRGRNANIFNESDRVQIIRDIARIAGKDTANEVNRLFLKFTK</sequence>
<evidence type="ECO:0000313" key="1">
    <source>
        <dbReference type="EMBL" id="MDQ0156361.1"/>
    </source>
</evidence>
<evidence type="ECO:0000313" key="2">
    <source>
        <dbReference type="Proteomes" id="UP001231362"/>
    </source>
</evidence>
<organism evidence="1 2">
    <name type="scientific">Anoxybacillus andreesenii</name>
    <dbReference type="NCBI Taxonomy" id="1325932"/>
    <lineage>
        <taxon>Bacteria</taxon>
        <taxon>Bacillati</taxon>
        <taxon>Bacillota</taxon>
        <taxon>Bacilli</taxon>
        <taxon>Bacillales</taxon>
        <taxon>Anoxybacillaceae</taxon>
        <taxon>Anoxybacillus</taxon>
    </lineage>
</organism>
<proteinExistence type="predicted"/>
<gene>
    <name evidence="1" type="ORF">J2S07_002681</name>
</gene>